<gene>
    <name evidence="3" type="ORF">DAKH74_024900</name>
</gene>
<evidence type="ECO:0000313" key="3">
    <source>
        <dbReference type="EMBL" id="GMM55874.1"/>
    </source>
</evidence>
<feature type="region of interest" description="Disordered" evidence="1">
    <location>
        <begin position="178"/>
        <end position="225"/>
    </location>
</feature>
<name>A0AAV5RW65_MAUHU</name>
<sequence>MTSVAVGNRAVFDYNHSSDTEYQQLRAQAQQHFRKHKELSAESQQSYQAGDKARAKQLSEASRREREAFAALNRRAAEFVFVENNRDSLANEIDLHGLYVSEAEYVIKKRLIYGAEHGEQDVRIIVGKGKHSQNGVAKLKPAAEELCKEAQFQWQIDPKNEGVIVVNAQSGRIPEKWHTDVNGVDTSGPSTYQPAQQMQYAQQQHPQQQQNHHQQSNSGNNNNNNNNNALIAVVLNLLCICAKRAF</sequence>
<dbReference type="SUPFAM" id="SSF160443">
    <property type="entry name" value="SMR domain-like"/>
    <property type="match status" value="1"/>
</dbReference>
<dbReference type="SMART" id="SM01162">
    <property type="entry name" value="DUF1771"/>
    <property type="match status" value="1"/>
</dbReference>
<protein>
    <recommendedName>
        <fullName evidence="2">Smr domain-containing protein</fullName>
    </recommendedName>
</protein>
<feature type="compositionally biased region" description="Low complexity" evidence="1">
    <location>
        <begin position="192"/>
        <end position="225"/>
    </location>
</feature>
<dbReference type="SMART" id="SM00463">
    <property type="entry name" value="SMR"/>
    <property type="match status" value="1"/>
</dbReference>
<reference evidence="3 4" key="1">
    <citation type="journal article" date="2023" name="Elife">
        <title>Identification of key yeast species and microbe-microbe interactions impacting larval growth of Drosophila in the wild.</title>
        <authorList>
            <person name="Mure A."/>
            <person name="Sugiura Y."/>
            <person name="Maeda R."/>
            <person name="Honda K."/>
            <person name="Sakurai N."/>
            <person name="Takahashi Y."/>
            <person name="Watada M."/>
            <person name="Katoh T."/>
            <person name="Gotoh A."/>
            <person name="Gotoh Y."/>
            <person name="Taniguchi I."/>
            <person name="Nakamura K."/>
            <person name="Hayashi T."/>
            <person name="Katayama T."/>
            <person name="Uemura T."/>
            <person name="Hattori Y."/>
        </authorList>
    </citation>
    <scope>NUCLEOTIDE SEQUENCE [LARGE SCALE GENOMIC DNA]</scope>
    <source>
        <strain evidence="3 4">KH-74</strain>
    </source>
</reference>
<comment type="caution">
    <text evidence="3">The sequence shown here is derived from an EMBL/GenBank/DDBJ whole genome shotgun (WGS) entry which is preliminary data.</text>
</comment>
<evidence type="ECO:0000313" key="4">
    <source>
        <dbReference type="Proteomes" id="UP001377567"/>
    </source>
</evidence>
<dbReference type="InterPro" id="IPR036063">
    <property type="entry name" value="Smr_dom_sf"/>
</dbReference>
<feature type="region of interest" description="Disordered" evidence="1">
    <location>
        <begin position="36"/>
        <end position="60"/>
    </location>
</feature>
<organism evidence="3 4">
    <name type="scientific">Maudiozyma humilis</name>
    <name type="common">Sour dough yeast</name>
    <name type="synonym">Kazachstania humilis</name>
    <dbReference type="NCBI Taxonomy" id="51915"/>
    <lineage>
        <taxon>Eukaryota</taxon>
        <taxon>Fungi</taxon>
        <taxon>Dikarya</taxon>
        <taxon>Ascomycota</taxon>
        <taxon>Saccharomycotina</taxon>
        <taxon>Saccharomycetes</taxon>
        <taxon>Saccharomycetales</taxon>
        <taxon>Saccharomycetaceae</taxon>
        <taxon>Maudiozyma</taxon>
    </lineage>
</organism>
<dbReference type="InterPro" id="IPR013899">
    <property type="entry name" value="DUF1771"/>
</dbReference>
<dbReference type="PROSITE" id="PS50828">
    <property type="entry name" value="SMR"/>
    <property type="match status" value="1"/>
</dbReference>
<dbReference type="Pfam" id="PF01713">
    <property type="entry name" value="Smr"/>
    <property type="match status" value="1"/>
</dbReference>
<dbReference type="Pfam" id="PF08590">
    <property type="entry name" value="DUF1771"/>
    <property type="match status" value="1"/>
</dbReference>
<evidence type="ECO:0000259" key="2">
    <source>
        <dbReference type="PROSITE" id="PS50828"/>
    </source>
</evidence>
<dbReference type="PANTHER" id="PTHR47417:SF1">
    <property type="entry name" value="SMR DOMAIN-CONTAINING PROTEIN YPL199C"/>
    <property type="match status" value="1"/>
</dbReference>
<evidence type="ECO:0000256" key="1">
    <source>
        <dbReference type="SAM" id="MobiDB-lite"/>
    </source>
</evidence>
<dbReference type="InterPro" id="IPR002625">
    <property type="entry name" value="Smr_dom"/>
</dbReference>
<keyword evidence="4" id="KW-1185">Reference proteome</keyword>
<dbReference type="AlphaFoldDB" id="A0AAV5RW65"/>
<accession>A0AAV5RW65</accession>
<proteinExistence type="predicted"/>
<dbReference type="EMBL" id="BTGD01000006">
    <property type="protein sequence ID" value="GMM55874.1"/>
    <property type="molecule type" value="Genomic_DNA"/>
</dbReference>
<dbReference type="PANTHER" id="PTHR47417">
    <property type="entry name" value="SMR DOMAIN-CONTAINING PROTEIN YPL199C"/>
    <property type="match status" value="1"/>
</dbReference>
<feature type="domain" description="Smr" evidence="2">
    <location>
        <begin position="93"/>
        <end position="169"/>
    </location>
</feature>
<dbReference type="Gene3D" id="3.30.1370.110">
    <property type="match status" value="1"/>
</dbReference>
<dbReference type="Proteomes" id="UP001377567">
    <property type="component" value="Unassembled WGS sequence"/>
</dbReference>
<dbReference type="InterPro" id="IPR053020">
    <property type="entry name" value="Smr_domain_protein"/>
</dbReference>